<keyword evidence="3 5" id="KW-0863">Zinc-finger</keyword>
<proteinExistence type="inferred from homology"/>
<dbReference type="Pfam" id="PF21361">
    <property type="entry name" value="Sina_ZnF"/>
    <property type="match status" value="1"/>
</dbReference>
<dbReference type="AlphaFoldDB" id="A0AAD8DMN6"/>
<keyword evidence="2 6" id="KW-0479">Metal-binding</keyword>
<comment type="function">
    <text evidence="6">E3 ubiquitin-protein ligase that mediates ubiquitination and subsequent proteasomal degradation of target proteins. E3 ubiquitin ligases accept ubiquitin from an E2 ubiquitin-conjugating enzyme in the form of a thioester and then directly transfers the ubiquitin to targeted substrates.</text>
</comment>
<feature type="region of interest" description="Disordered" evidence="7">
    <location>
        <begin position="165"/>
        <end position="200"/>
    </location>
</feature>
<dbReference type="GO" id="GO:0005737">
    <property type="term" value="C:cytoplasm"/>
    <property type="evidence" value="ECO:0007669"/>
    <property type="project" value="InterPro"/>
</dbReference>
<dbReference type="GO" id="GO:0043161">
    <property type="term" value="P:proteasome-mediated ubiquitin-dependent protein catabolic process"/>
    <property type="evidence" value="ECO:0007669"/>
    <property type="project" value="TreeGrafter"/>
</dbReference>
<gene>
    <name evidence="9" type="ORF">PYW07_008242</name>
</gene>
<dbReference type="GO" id="GO:0031624">
    <property type="term" value="F:ubiquitin conjugating enzyme binding"/>
    <property type="evidence" value="ECO:0007669"/>
    <property type="project" value="TreeGrafter"/>
</dbReference>
<dbReference type="InterPro" id="IPR013083">
    <property type="entry name" value="Znf_RING/FYVE/PHD"/>
</dbReference>
<evidence type="ECO:0000313" key="9">
    <source>
        <dbReference type="EMBL" id="KAJ8711000.1"/>
    </source>
</evidence>
<comment type="caution">
    <text evidence="9">The sequence shown here is derived from an EMBL/GenBank/DDBJ whole genome shotgun (WGS) entry which is preliminary data.</text>
</comment>
<feature type="region of interest" description="Disordered" evidence="7">
    <location>
        <begin position="42"/>
        <end position="72"/>
    </location>
</feature>
<dbReference type="Gene3D" id="3.30.40.10">
    <property type="entry name" value="Zinc/RING finger domain, C3HC4 (zinc finger)"/>
    <property type="match status" value="1"/>
</dbReference>
<keyword evidence="4 6" id="KW-0862">Zinc</keyword>
<accession>A0AAD8DMN6</accession>
<evidence type="ECO:0000259" key="8">
    <source>
        <dbReference type="PROSITE" id="PS51081"/>
    </source>
</evidence>
<dbReference type="EMBL" id="JARGEI010000022">
    <property type="protein sequence ID" value="KAJ8711000.1"/>
    <property type="molecule type" value="Genomic_DNA"/>
</dbReference>
<comment type="domain">
    <text evidence="6">The SBD domain (substrate-binding domain) mediates the interaction with substrate proteins. It is related to the TRAF family.</text>
</comment>
<protein>
    <recommendedName>
        <fullName evidence="6">E3 ubiquitin-protein ligase</fullName>
        <ecNumber evidence="6">2.3.2.27</ecNumber>
    </recommendedName>
</protein>
<evidence type="ECO:0000256" key="3">
    <source>
        <dbReference type="ARBA" id="ARBA00022771"/>
    </source>
</evidence>
<dbReference type="GO" id="GO:0061630">
    <property type="term" value="F:ubiquitin protein ligase activity"/>
    <property type="evidence" value="ECO:0007669"/>
    <property type="project" value="UniProtKB-EC"/>
</dbReference>
<dbReference type="Pfam" id="PF03145">
    <property type="entry name" value="Sina_TRAF"/>
    <property type="match status" value="1"/>
</dbReference>
<feature type="region of interest" description="Disordered" evidence="7">
    <location>
        <begin position="1"/>
        <end position="21"/>
    </location>
</feature>
<evidence type="ECO:0000256" key="1">
    <source>
        <dbReference type="ARBA" id="ARBA00009119"/>
    </source>
</evidence>
<comment type="pathway">
    <text evidence="6">Protein modification; protein ubiquitination.</text>
</comment>
<name>A0AAD8DMN6_MYTSE</name>
<dbReference type="PANTHER" id="PTHR45877:SF2">
    <property type="entry name" value="E3 UBIQUITIN-PROTEIN LIGASE SINA-RELATED"/>
    <property type="match status" value="1"/>
</dbReference>
<evidence type="ECO:0000256" key="7">
    <source>
        <dbReference type="SAM" id="MobiDB-lite"/>
    </source>
</evidence>
<evidence type="ECO:0000256" key="2">
    <source>
        <dbReference type="ARBA" id="ARBA00022723"/>
    </source>
</evidence>
<comment type="domain">
    <text evidence="6">The RING-type zinc finger domain is essential for ubiquitin ligase activity.</text>
</comment>
<evidence type="ECO:0000256" key="6">
    <source>
        <dbReference type="RuleBase" id="RU201113"/>
    </source>
</evidence>
<organism evidence="9 10">
    <name type="scientific">Mythimna separata</name>
    <name type="common">Oriental armyworm</name>
    <name type="synonym">Pseudaletia separata</name>
    <dbReference type="NCBI Taxonomy" id="271217"/>
    <lineage>
        <taxon>Eukaryota</taxon>
        <taxon>Metazoa</taxon>
        <taxon>Ecdysozoa</taxon>
        <taxon>Arthropoda</taxon>
        <taxon>Hexapoda</taxon>
        <taxon>Insecta</taxon>
        <taxon>Pterygota</taxon>
        <taxon>Neoptera</taxon>
        <taxon>Endopterygota</taxon>
        <taxon>Lepidoptera</taxon>
        <taxon>Glossata</taxon>
        <taxon>Ditrysia</taxon>
        <taxon>Noctuoidea</taxon>
        <taxon>Noctuidae</taxon>
        <taxon>Noctuinae</taxon>
        <taxon>Hadenini</taxon>
        <taxon>Mythimna</taxon>
    </lineage>
</organism>
<dbReference type="InterPro" id="IPR004162">
    <property type="entry name" value="SINA-like_animal"/>
</dbReference>
<comment type="catalytic activity">
    <reaction evidence="6">
        <text>S-ubiquitinyl-[E2 ubiquitin-conjugating enzyme]-L-cysteine + [acceptor protein]-L-lysine = [E2 ubiquitin-conjugating enzyme]-L-cysteine + N(6)-ubiquitinyl-[acceptor protein]-L-lysine.</text>
        <dbReference type="EC" id="2.3.2.27"/>
    </reaction>
</comment>
<evidence type="ECO:0000256" key="4">
    <source>
        <dbReference type="ARBA" id="ARBA00022833"/>
    </source>
</evidence>
<dbReference type="EC" id="2.3.2.27" evidence="6"/>
<evidence type="ECO:0000256" key="5">
    <source>
        <dbReference type="PROSITE-ProRule" id="PRU00455"/>
    </source>
</evidence>
<feature type="compositionally biased region" description="Basic and acidic residues" evidence="7">
    <location>
        <begin position="1"/>
        <end position="11"/>
    </location>
</feature>
<comment type="similarity">
    <text evidence="1 6">Belongs to the SINA (Seven in absentia) family.</text>
</comment>
<dbReference type="InterPro" id="IPR008974">
    <property type="entry name" value="TRAF-like"/>
</dbReference>
<dbReference type="GO" id="GO:0008270">
    <property type="term" value="F:zinc ion binding"/>
    <property type="evidence" value="ECO:0007669"/>
    <property type="project" value="UniProtKB-KW"/>
</dbReference>
<dbReference type="InterPro" id="IPR013010">
    <property type="entry name" value="Znf_SIAH"/>
</dbReference>
<reference evidence="9" key="1">
    <citation type="submission" date="2023-03" db="EMBL/GenBank/DDBJ databases">
        <title>Chromosome-level genomes of two armyworms, Mythimna separata and Mythimna loreyi, provide insights into the biosynthesis and reception of sex pheromones.</title>
        <authorList>
            <person name="Zhao H."/>
        </authorList>
    </citation>
    <scope>NUCLEOTIDE SEQUENCE</scope>
    <source>
        <strain evidence="9">BeijingLab</strain>
        <tissue evidence="9">Pupa</tissue>
    </source>
</reference>
<dbReference type="Gene3D" id="2.60.210.10">
    <property type="entry name" value="Apoptosis, Tumor Necrosis Factor Receptor Associated Protein 2, Chain A"/>
    <property type="match status" value="1"/>
</dbReference>
<dbReference type="InterPro" id="IPR018121">
    <property type="entry name" value="7-in-absentia-prot_TRAF-dom"/>
</dbReference>
<feature type="domain" description="SIAH-type" evidence="8">
    <location>
        <begin position="259"/>
        <end position="321"/>
    </location>
</feature>
<dbReference type="PANTHER" id="PTHR45877">
    <property type="entry name" value="E3 UBIQUITIN-PROTEIN LIGASE SIAH2"/>
    <property type="match status" value="1"/>
</dbReference>
<dbReference type="Proteomes" id="UP001231518">
    <property type="component" value="Chromosome 21"/>
</dbReference>
<keyword evidence="10" id="KW-1185">Reference proteome</keyword>
<sequence>MGAEQSNERRSYNAVPPPQMSEAQVQRLLEVQRQQYERKLEEMAAQRRREEAFKEAEQRRQEAAKAAEQKRIEDAKIAEQRRQEAARVAEQKRQEEAARAAAFSIERERTPYSLCGNQLQQAAAATAFLYPNLNQGSASPNIGPFNNNPFQYRSQNEPFEHLMNTYNQGYRPAPSAPTPPPARGRQQRPRSVSRPRNAPAERDVLDCPTCHAKYGLRIFQCDNGHSSCDDCKNRRRPCGICGKPLTNIRNYDIEKHVAQMKVLCPHASEGCKLYIKIADMEDHTKECPFGEQKCPLTEVFGTCHWKGKLSEISSHFDSMHPNGRQTNVDSEMQLKNISNNSQQIHLVLLGVYNFLLHVKVSQNDGKVYMAVQLIGTKFSAQKWLYEIHVYNKSENRRKYVFTDNCRSSNDKIEDVFKVGECAVLPVWHANTFVCNGALTYKFFIKRTDEGKKFYGKNNRGRGKNQNH</sequence>
<dbReference type="PROSITE" id="PS51081">
    <property type="entry name" value="ZF_SIAH"/>
    <property type="match status" value="1"/>
</dbReference>
<keyword evidence="6" id="KW-0833">Ubl conjugation pathway</keyword>
<dbReference type="SUPFAM" id="SSF49599">
    <property type="entry name" value="TRAF domain-like"/>
    <property type="match status" value="1"/>
</dbReference>
<evidence type="ECO:0000313" key="10">
    <source>
        <dbReference type="Proteomes" id="UP001231518"/>
    </source>
</evidence>